<feature type="chain" id="PRO_5047080951" evidence="2">
    <location>
        <begin position="28"/>
        <end position="325"/>
    </location>
</feature>
<accession>A0ABN1TDW7</accession>
<feature type="domain" description="Solute-binding protein family 3/N-terminal" evidence="3">
    <location>
        <begin position="75"/>
        <end position="312"/>
    </location>
</feature>
<comment type="caution">
    <text evidence="4">The sequence shown here is derived from an EMBL/GenBank/DDBJ whole genome shotgun (WGS) entry which is preliminary data.</text>
</comment>
<evidence type="ECO:0000313" key="5">
    <source>
        <dbReference type="Proteomes" id="UP001499987"/>
    </source>
</evidence>
<sequence>MTPFRLPLPRRAAVAVALAASTLSLSACSGSAGTSSDAAPAAAGSSAPLVVKGVPIPVDAKLTAKLPEAVRKAGKVRVATDVPYPPFEMYVSEGSKEITGIDYDLGQAIGARLGVRFEFTGQKFDGLLPAVQAGKFDAVMSAMTDKKERQQAVDFVDYVNAGPGWLVRKGNPDGIKVVTDVCGRSVSVQTGTNHQKILEQRQELCKQQGKPPITVLAFPKDSEAQLALRSGKVSADFLDEVTAAFVAGTADNGTAFDTVAGKEAVGPTSASPIGIGISKSAPGLKEAVQAALQSLMDDGSYEKILEAYHVPNIAIPRATINGALD</sequence>
<dbReference type="CDD" id="cd01004">
    <property type="entry name" value="PBP2_MidA_like"/>
    <property type="match status" value="1"/>
</dbReference>
<evidence type="ECO:0000256" key="1">
    <source>
        <dbReference type="ARBA" id="ARBA00022729"/>
    </source>
</evidence>
<dbReference type="SUPFAM" id="SSF53850">
    <property type="entry name" value="Periplasmic binding protein-like II"/>
    <property type="match status" value="1"/>
</dbReference>
<reference evidence="4 5" key="1">
    <citation type="journal article" date="2019" name="Int. J. Syst. Evol. Microbiol.">
        <title>The Global Catalogue of Microorganisms (GCM) 10K type strain sequencing project: providing services to taxonomists for standard genome sequencing and annotation.</title>
        <authorList>
            <consortium name="The Broad Institute Genomics Platform"/>
            <consortium name="The Broad Institute Genome Sequencing Center for Infectious Disease"/>
            <person name="Wu L."/>
            <person name="Ma J."/>
        </authorList>
    </citation>
    <scope>NUCLEOTIDE SEQUENCE [LARGE SCALE GENOMIC DNA]</scope>
    <source>
        <strain evidence="4 5">JCM 13002</strain>
    </source>
</reference>
<proteinExistence type="predicted"/>
<dbReference type="PANTHER" id="PTHR35936">
    <property type="entry name" value="MEMBRANE-BOUND LYTIC MUREIN TRANSGLYCOSYLASE F"/>
    <property type="match status" value="1"/>
</dbReference>
<organism evidence="4 5">
    <name type="scientific">Kitasatospora arboriphila</name>
    <dbReference type="NCBI Taxonomy" id="258052"/>
    <lineage>
        <taxon>Bacteria</taxon>
        <taxon>Bacillati</taxon>
        <taxon>Actinomycetota</taxon>
        <taxon>Actinomycetes</taxon>
        <taxon>Kitasatosporales</taxon>
        <taxon>Streptomycetaceae</taxon>
        <taxon>Kitasatospora</taxon>
    </lineage>
</organism>
<dbReference type="SMART" id="SM00062">
    <property type="entry name" value="PBPb"/>
    <property type="match status" value="1"/>
</dbReference>
<evidence type="ECO:0000313" key="4">
    <source>
        <dbReference type="EMBL" id="GAA1072916.1"/>
    </source>
</evidence>
<dbReference type="InterPro" id="IPR001638">
    <property type="entry name" value="Solute-binding_3/MltF_N"/>
</dbReference>
<dbReference type="PANTHER" id="PTHR35936:SF17">
    <property type="entry name" value="ARGININE-BINDING EXTRACELLULAR PROTEIN ARTP"/>
    <property type="match status" value="1"/>
</dbReference>
<dbReference type="Proteomes" id="UP001499987">
    <property type="component" value="Unassembled WGS sequence"/>
</dbReference>
<evidence type="ECO:0000256" key="2">
    <source>
        <dbReference type="SAM" id="SignalP"/>
    </source>
</evidence>
<evidence type="ECO:0000259" key="3">
    <source>
        <dbReference type="SMART" id="SM00062"/>
    </source>
</evidence>
<gene>
    <name evidence="4" type="ORF">GCM10009663_10920</name>
</gene>
<protein>
    <submittedName>
        <fullName evidence="4">ABC transporter substrate-binding protein</fullName>
    </submittedName>
</protein>
<dbReference type="Pfam" id="PF00497">
    <property type="entry name" value="SBP_bac_3"/>
    <property type="match status" value="1"/>
</dbReference>
<feature type="signal peptide" evidence="2">
    <location>
        <begin position="1"/>
        <end position="27"/>
    </location>
</feature>
<dbReference type="EMBL" id="BAAALD010000006">
    <property type="protein sequence ID" value="GAA1072916.1"/>
    <property type="molecule type" value="Genomic_DNA"/>
</dbReference>
<dbReference type="Gene3D" id="3.40.190.10">
    <property type="entry name" value="Periplasmic binding protein-like II"/>
    <property type="match status" value="2"/>
</dbReference>
<dbReference type="RefSeq" id="WP_344622332.1">
    <property type="nucleotide sequence ID" value="NZ_BAAALD010000006.1"/>
</dbReference>
<name>A0ABN1TDW7_9ACTN</name>
<dbReference type="PROSITE" id="PS51257">
    <property type="entry name" value="PROKAR_LIPOPROTEIN"/>
    <property type="match status" value="1"/>
</dbReference>
<keyword evidence="1 2" id="KW-0732">Signal</keyword>
<keyword evidence="5" id="KW-1185">Reference proteome</keyword>